<feature type="domain" description="RNA polymerase sigma-70 region 2" evidence="5">
    <location>
        <begin position="53"/>
        <end position="118"/>
    </location>
</feature>
<comment type="similarity">
    <text evidence="1">Belongs to the sigma-70 factor family. ECF subfamily.</text>
</comment>
<dbReference type="PANTHER" id="PTHR43133:SF46">
    <property type="entry name" value="RNA POLYMERASE SIGMA-70 FACTOR ECF SUBFAMILY"/>
    <property type="match status" value="1"/>
</dbReference>
<proteinExistence type="inferred from homology"/>
<keyword evidence="3" id="KW-0731">Sigma factor</keyword>
<dbReference type="SUPFAM" id="SSF88946">
    <property type="entry name" value="Sigma2 domain of RNA polymerase sigma factors"/>
    <property type="match status" value="1"/>
</dbReference>
<evidence type="ECO:0000313" key="8">
    <source>
        <dbReference type="Proteomes" id="UP000198916"/>
    </source>
</evidence>
<feature type="domain" description="RNA polymerase sigma factor 70 region 4 type 2" evidence="6">
    <location>
        <begin position="148"/>
        <end position="199"/>
    </location>
</feature>
<gene>
    <name evidence="7" type="ORF">SAMN05421740_103613</name>
</gene>
<evidence type="ECO:0000256" key="3">
    <source>
        <dbReference type="ARBA" id="ARBA00023082"/>
    </source>
</evidence>
<dbReference type="Gene3D" id="1.10.1740.10">
    <property type="match status" value="1"/>
</dbReference>
<dbReference type="InterPro" id="IPR013249">
    <property type="entry name" value="RNA_pol_sigma70_r4_t2"/>
</dbReference>
<dbReference type="InterPro" id="IPR014284">
    <property type="entry name" value="RNA_pol_sigma-70_dom"/>
</dbReference>
<keyword evidence="2" id="KW-0805">Transcription regulation</keyword>
<keyword evidence="8" id="KW-1185">Reference proteome</keyword>
<organism evidence="7 8">
    <name type="scientific">Parapedobacter koreensis</name>
    <dbReference type="NCBI Taxonomy" id="332977"/>
    <lineage>
        <taxon>Bacteria</taxon>
        <taxon>Pseudomonadati</taxon>
        <taxon>Bacteroidota</taxon>
        <taxon>Sphingobacteriia</taxon>
        <taxon>Sphingobacteriales</taxon>
        <taxon>Sphingobacteriaceae</taxon>
        <taxon>Parapedobacter</taxon>
    </lineage>
</organism>
<dbReference type="InterPro" id="IPR039425">
    <property type="entry name" value="RNA_pol_sigma-70-like"/>
</dbReference>
<name>A0A1H7MRA3_9SPHI</name>
<dbReference type="GO" id="GO:0006352">
    <property type="term" value="P:DNA-templated transcription initiation"/>
    <property type="evidence" value="ECO:0007669"/>
    <property type="project" value="InterPro"/>
</dbReference>
<dbReference type="SUPFAM" id="SSF88659">
    <property type="entry name" value="Sigma3 and sigma4 domains of RNA polymerase sigma factors"/>
    <property type="match status" value="1"/>
</dbReference>
<protein>
    <submittedName>
        <fullName evidence="7">RNA polymerase sigma-70 factor, ECF subfamily</fullName>
    </submittedName>
</protein>
<dbReference type="AlphaFoldDB" id="A0A1H7MRA3"/>
<dbReference type="STRING" id="332977.SAMN05421740_103613"/>
<evidence type="ECO:0000256" key="1">
    <source>
        <dbReference type="ARBA" id="ARBA00010641"/>
    </source>
</evidence>
<dbReference type="InterPro" id="IPR013325">
    <property type="entry name" value="RNA_pol_sigma_r2"/>
</dbReference>
<dbReference type="EMBL" id="FNZR01000003">
    <property type="protein sequence ID" value="SEL13641.1"/>
    <property type="molecule type" value="Genomic_DNA"/>
</dbReference>
<dbReference type="Pfam" id="PF08281">
    <property type="entry name" value="Sigma70_r4_2"/>
    <property type="match status" value="1"/>
</dbReference>
<dbReference type="InterPro" id="IPR036388">
    <property type="entry name" value="WH-like_DNA-bd_sf"/>
</dbReference>
<evidence type="ECO:0000256" key="4">
    <source>
        <dbReference type="ARBA" id="ARBA00023163"/>
    </source>
</evidence>
<evidence type="ECO:0000256" key="2">
    <source>
        <dbReference type="ARBA" id="ARBA00023015"/>
    </source>
</evidence>
<evidence type="ECO:0000259" key="6">
    <source>
        <dbReference type="Pfam" id="PF08281"/>
    </source>
</evidence>
<accession>A0A1H7MRA3</accession>
<evidence type="ECO:0000259" key="5">
    <source>
        <dbReference type="Pfam" id="PF04542"/>
    </source>
</evidence>
<dbReference type="CDD" id="cd06171">
    <property type="entry name" value="Sigma70_r4"/>
    <property type="match status" value="1"/>
</dbReference>
<dbReference type="Gene3D" id="1.10.10.10">
    <property type="entry name" value="Winged helix-like DNA-binding domain superfamily/Winged helix DNA-binding domain"/>
    <property type="match status" value="1"/>
</dbReference>
<keyword evidence="4" id="KW-0804">Transcription</keyword>
<dbReference type="InterPro" id="IPR013324">
    <property type="entry name" value="RNA_pol_sigma_r3/r4-like"/>
</dbReference>
<dbReference type="Pfam" id="PF04542">
    <property type="entry name" value="Sigma70_r2"/>
    <property type="match status" value="1"/>
</dbReference>
<dbReference type="InterPro" id="IPR007627">
    <property type="entry name" value="RNA_pol_sigma70_r2"/>
</dbReference>
<dbReference type="PANTHER" id="PTHR43133">
    <property type="entry name" value="RNA POLYMERASE ECF-TYPE SIGMA FACTO"/>
    <property type="match status" value="1"/>
</dbReference>
<evidence type="ECO:0000313" key="7">
    <source>
        <dbReference type="EMBL" id="SEL13641.1"/>
    </source>
</evidence>
<dbReference type="GO" id="GO:0016987">
    <property type="term" value="F:sigma factor activity"/>
    <property type="evidence" value="ECO:0007669"/>
    <property type="project" value="UniProtKB-KW"/>
</dbReference>
<dbReference type="OrthoDB" id="679904at2"/>
<dbReference type="GO" id="GO:0003677">
    <property type="term" value="F:DNA binding"/>
    <property type="evidence" value="ECO:0007669"/>
    <property type="project" value="InterPro"/>
</dbReference>
<dbReference type="NCBIfam" id="TIGR02937">
    <property type="entry name" value="sigma70-ECF"/>
    <property type="match status" value="1"/>
</dbReference>
<dbReference type="Proteomes" id="UP000198916">
    <property type="component" value="Unassembled WGS sequence"/>
</dbReference>
<sequence length="220" mass="26106">MCAAFNKSTCKFGFFHTFTFLKRLKIMETLKNLTDQELVGLLNQNSEPAYTELYHRYWSSLYSSVYNRIRDREICQDIVQEVFLDVWRRRDELRADSLSAYLHTSARFLAYRRLARQSHRAPYYETFEQTLLSSLFADNTLLEGELRQLLDRWIAALPDKRRRIFLLHFADNLPTDKIAEQLGLSRKTVQNQLTTAYAELRAKYAHYLALLCTLTLWKGW</sequence>
<reference evidence="8" key="1">
    <citation type="submission" date="2016-10" db="EMBL/GenBank/DDBJ databases">
        <authorList>
            <person name="Varghese N."/>
            <person name="Submissions S."/>
        </authorList>
    </citation>
    <scope>NUCLEOTIDE SEQUENCE [LARGE SCALE GENOMIC DNA]</scope>
    <source>
        <strain evidence="8">Jip14</strain>
    </source>
</reference>